<name>A0A9N9I7M8_9GLOM</name>
<keyword evidence="2" id="KW-1185">Reference proteome</keyword>
<comment type="caution">
    <text evidence="1">The sequence shown here is derived from an EMBL/GenBank/DDBJ whole genome shotgun (WGS) entry which is preliminary data.</text>
</comment>
<dbReference type="Proteomes" id="UP000789570">
    <property type="component" value="Unassembled WGS sequence"/>
</dbReference>
<reference evidence="1" key="1">
    <citation type="submission" date="2021-06" db="EMBL/GenBank/DDBJ databases">
        <authorList>
            <person name="Kallberg Y."/>
            <person name="Tangrot J."/>
            <person name="Rosling A."/>
        </authorList>
    </citation>
    <scope>NUCLEOTIDE SEQUENCE</scope>
    <source>
        <strain evidence="1">UK204</strain>
    </source>
</reference>
<organism evidence="1 2">
    <name type="scientific">Funneliformis caledonium</name>
    <dbReference type="NCBI Taxonomy" id="1117310"/>
    <lineage>
        <taxon>Eukaryota</taxon>
        <taxon>Fungi</taxon>
        <taxon>Fungi incertae sedis</taxon>
        <taxon>Mucoromycota</taxon>
        <taxon>Glomeromycotina</taxon>
        <taxon>Glomeromycetes</taxon>
        <taxon>Glomerales</taxon>
        <taxon>Glomeraceae</taxon>
        <taxon>Funneliformis</taxon>
    </lineage>
</organism>
<proteinExistence type="predicted"/>
<evidence type="ECO:0000313" key="2">
    <source>
        <dbReference type="Proteomes" id="UP000789570"/>
    </source>
</evidence>
<dbReference type="EMBL" id="CAJVPQ010010658">
    <property type="protein sequence ID" value="CAG8723523.1"/>
    <property type="molecule type" value="Genomic_DNA"/>
</dbReference>
<sequence>WLTYMKPFEWIIQYDLGATALTVSFSSSPDHYRQVTDIFEKAGFR</sequence>
<evidence type="ECO:0000313" key="1">
    <source>
        <dbReference type="EMBL" id="CAG8723523.1"/>
    </source>
</evidence>
<feature type="non-terminal residue" evidence="1">
    <location>
        <position position="1"/>
    </location>
</feature>
<protein>
    <submittedName>
        <fullName evidence="1">11445_t:CDS:1</fullName>
    </submittedName>
</protein>
<accession>A0A9N9I7M8</accession>
<dbReference type="OrthoDB" id="2384185at2759"/>
<dbReference type="AlphaFoldDB" id="A0A9N9I7M8"/>
<gene>
    <name evidence="1" type="ORF">FCALED_LOCUS14525</name>
</gene>